<feature type="domain" description="SH3" evidence="3">
    <location>
        <begin position="18"/>
        <end position="81"/>
    </location>
</feature>
<dbReference type="GO" id="GO:0005737">
    <property type="term" value="C:cytoplasm"/>
    <property type="evidence" value="ECO:0007669"/>
    <property type="project" value="TreeGrafter"/>
</dbReference>
<dbReference type="SMART" id="SM00326">
    <property type="entry name" value="SH3"/>
    <property type="match status" value="1"/>
</dbReference>
<dbReference type="Proteomes" id="UP000472270">
    <property type="component" value="Unassembled WGS sequence"/>
</dbReference>
<protein>
    <recommendedName>
        <fullName evidence="3">SH3 domain-containing protein</fullName>
    </recommendedName>
</protein>
<dbReference type="PROSITE" id="PS50002">
    <property type="entry name" value="SH3"/>
    <property type="match status" value="1"/>
</dbReference>
<dbReference type="FunFam" id="2.30.30.40:FF:000174">
    <property type="entry name" value="rho guanine nucleotide exchange factor 37"/>
    <property type="match status" value="1"/>
</dbReference>
<dbReference type="Gene3D" id="2.30.30.40">
    <property type="entry name" value="SH3 Domains"/>
    <property type="match status" value="1"/>
</dbReference>
<evidence type="ECO:0000313" key="5">
    <source>
        <dbReference type="Proteomes" id="UP000472270"/>
    </source>
</evidence>
<evidence type="ECO:0000259" key="3">
    <source>
        <dbReference type="PROSITE" id="PS50002"/>
    </source>
</evidence>
<dbReference type="SUPFAM" id="SSF50044">
    <property type="entry name" value="SH3-domain"/>
    <property type="match status" value="1"/>
</dbReference>
<organism evidence="4 5">
    <name type="scientific">Sinocyclocheilus rhinocerous</name>
    <dbReference type="NCBI Taxonomy" id="307959"/>
    <lineage>
        <taxon>Eukaryota</taxon>
        <taxon>Metazoa</taxon>
        <taxon>Chordata</taxon>
        <taxon>Craniata</taxon>
        <taxon>Vertebrata</taxon>
        <taxon>Euteleostomi</taxon>
        <taxon>Actinopterygii</taxon>
        <taxon>Neopterygii</taxon>
        <taxon>Teleostei</taxon>
        <taxon>Ostariophysi</taxon>
        <taxon>Cypriniformes</taxon>
        <taxon>Cyprinidae</taxon>
        <taxon>Cyprininae</taxon>
        <taxon>Sinocyclocheilus</taxon>
    </lineage>
</organism>
<dbReference type="InterPro" id="IPR036028">
    <property type="entry name" value="SH3-like_dom_sf"/>
</dbReference>
<accession>A0A673FV77</accession>
<keyword evidence="1 2" id="KW-0728">SH3 domain</keyword>
<evidence type="ECO:0000313" key="4">
    <source>
        <dbReference type="Ensembl" id="ENSSRHP00000003205.1"/>
    </source>
</evidence>
<sequence length="91" mass="10356">MCLKRQLFPLPTTLKLSVLHLQVYAGYDFTARSTHELSLRAGEQVRVVEPHDKRGNKDWSLVEARGQRGYVPSNYLAILPSVIASPTFPYR</sequence>
<dbReference type="InterPro" id="IPR051492">
    <property type="entry name" value="Dynamin-Rho_GEF"/>
</dbReference>
<dbReference type="Ensembl" id="ENSSRHT00000003325.1">
    <property type="protein sequence ID" value="ENSSRHP00000003205.1"/>
    <property type="gene ID" value="ENSSRHG00000002195.1"/>
</dbReference>
<keyword evidence="5" id="KW-1185">Reference proteome</keyword>
<dbReference type="GO" id="GO:0005085">
    <property type="term" value="F:guanyl-nucleotide exchange factor activity"/>
    <property type="evidence" value="ECO:0007669"/>
    <property type="project" value="TreeGrafter"/>
</dbReference>
<reference evidence="4" key="1">
    <citation type="submission" date="2025-08" db="UniProtKB">
        <authorList>
            <consortium name="Ensembl"/>
        </authorList>
    </citation>
    <scope>IDENTIFICATION</scope>
</reference>
<evidence type="ECO:0000256" key="2">
    <source>
        <dbReference type="PROSITE-ProRule" id="PRU00192"/>
    </source>
</evidence>
<dbReference type="PANTHER" id="PTHR22834">
    <property type="entry name" value="NUCLEAR FUSION PROTEIN FUS2"/>
    <property type="match status" value="1"/>
</dbReference>
<dbReference type="InterPro" id="IPR001452">
    <property type="entry name" value="SH3_domain"/>
</dbReference>
<evidence type="ECO:0000256" key="1">
    <source>
        <dbReference type="ARBA" id="ARBA00022443"/>
    </source>
</evidence>
<dbReference type="PRINTS" id="PR00452">
    <property type="entry name" value="SH3DOMAIN"/>
</dbReference>
<name>A0A673FV77_9TELE</name>
<dbReference type="AlphaFoldDB" id="A0A673FV77"/>
<proteinExistence type="predicted"/>
<reference evidence="4" key="2">
    <citation type="submission" date="2025-09" db="UniProtKB">
        <authorList>
            <consortium name="Ensembl"/>
        </authorList>
    </citation>
    <scope>IDENTIFICATION</scope>
</reference>
<dbReference type="Pfam" id="PF14604">
    <property type="entry name" value="SH3_9"/>
    <property type="match status" value="1"/>
</dbReference>
<dbReference type="PANTHER" id="PTHR22834:SF9">
    <property type="entry name" value="RHO GUANINE NUCLEOTIDE EXCHANGE FACTOR 37"/>
    <property type="match status" value="1"/>
</dbReference>